<proteinExistence type="predicted"/>
<dbReference type="RefSeq" id="XP_068353447.1">
    <property type="nucleotide sequence ID" value="XM_068494015.1"/>
</dbReference>
<sequence length="256" mass="28812">MGNNSSKSLEGKKVGKAPAPRIHSNTYFGGNGQIGDIDEENIEETLRDLQLERLYQRAPHLRPKDPSETPRQRSLKTMISVSQPQPYIKKVGKVDCIVFGLNIQAPCRIVLIADSFLNSLSIEKCERTQISIPIPAHSDFMIEIQPDLERATTLIQEDFQVVVKHALIFKLVDFGDNYHYNFVEQHLFVEDNVYKTPIRRQCDMVTEDSNSSCLMCFKNPADVAIASCGHNVICSECLSVKDAHLHHCPICGELTT</sequence>
<name>A0A1J4JMH3_9EUKA</name>
<dbReference type="SUPFAM" id="SSF57850">
    <property type="entry name" value="RING/U-box"/>
    <property type="match status" value="1"/>
</dbReference>
<evidence type="ECO:0000313" key="5">
    <source>
        <dbReference type="Proteomes" id="UP000179807"/>
    </source>
</evidence>
<dbReference type="AlphaFoldDB" id="A0A1J4JMH3"/>
<accession>A0A1J4JMH3</accession>
<dbReference type="GeneID" id="94828719"/>
<feature type="region of interest" description="Disordered" evidence="2">
    <location>
        <begin position="1"/>
        <end position="35"/>
    </location>
</feature>
<evidence type="ECO:0000256" key="1">
    <source>
        <dbReference type="PROSITE-ProRule" id="PRU00175"/>
    </source>
</evidence>
<dbReference type="InterPro" id="IPR013083">
    <property type="entry name" value="Znf_RING/FYVE/PHD"/>
</dbReference>
<dbReference type="Gene3D" id="3.30.40.10">
    <property type="entry name" value="Zinc/RING finger domain, C3HC4 (zinc finger)"/>
    <property type="match status" value="1"/>
</dbReference>
<evidence type="ECO:0000256" key="2">
    <source>
        <dbReference type="SAM" id="MobiDB-lite"/>
    </source>
</evidence>
<protein>
    <recommendedName>
        <fullName evidence="3">RING-type domain-containing protein</fullName>
    </recommendedName>
</protein>
<comment type="caution">
    <text evidence="4">The sequence shown here is derived from an EMBL/GenBank/DDBJ whole genome shotgun (WGS) entry which is preliminary data.</text>
</comment>
<gene>
    <name evidence="4" type="ORF">TRFO_07974</name>
</gene>
<keyword evidence="1" id="KW-0479">Metal-binding</keyword>
<keyword evidence="1" id="KW-0863">Zinc-finger</keyword>
<dbReference type="PROSITE" id="PS50089">
    <property type="entry name" value="ZF_RING_2"/>
    <property type="match status" value="1"/>
</dbReference>
<dbReference type="Pfam" id="PF13920">
    <property type="entry name" value="zf-C3HC4_3"/>
    <property type="match status" value="1"/>
</dbReference>
<dbReference type="GO" id="GO:0008270">
    <property type="term" value="F:zinc ion binding"/>
    <property type="evidence" value="ECO:0007669"/>
    <property type="project" value="UniProtKB-KW"/>
</dbReference>
<dbReference type="Proteomes" id="UP000179807">
    <property type="component" value="Unassembled WGS sequence"/>
</dbReference>
<keyword evidence="1" id="KW-0862">Zinc</keyword>
<dbReference type="EMBL" id="MLAK01000960">
    <property type="protein sequence ID" value="OHT00311.1"/>
    <property type="molecule type" value="Genomic_DNA"/>
</dbReference>
<dbReference type="InterPro" id="IPR001841">
    <property type="entry name" value="Znf_RING"/>
</dbReference>
<reference evidence="4" key="1">
    <citation type="submission" date="2016-10" db="EMBL/GenBank/DDBJ databases">
        <authorList>
            <person name="Benchimol M."/>
            <person name="Almeida L.G."/>
            <person name="Vasconcelos A.T."/>
            <person name="Perreira-Neves A."/>
            <person name="Rosa I.A."/>
            <person name="Tasca T."/>
            <person name="Bogo M.R."/>
            <person name="de Souza W."/>
        </authorList>
    </citation>
    <scope>NUCLEOTIDE SEQUENCE [LARGE SCALE GENOMIC DNA]</scope>
    <source>
        <strain evidence="4">K</strain>
    </source>
</reference>
<dbReference type="OrthoDB" id="1711136at2759"/>
<evidence type="ECO:0000313" key="4">
    <source>
        <dbReference type="EMBL" id="OHT00311.1"/>
    </source>
</evidence>
<organism evidence="4 5">
    <name type="scientific">Tritrichomonas foetus</name>
    <dbReference type="NCBI Taxonomy" id="1144522"/>
    <lineage>
        <taxon>Eukaryota</taxon>
        <taxon>Metamonada</taxon>
        <taxon>Parabasalia</taxon>
        <taxon>Tritrichomonadida</taxon>
        <taxon>Tritrichomonadidae</taxon>
        <taxon>Tritrichomonas</taxon>
    </lineage>
</organism>
<feature type="domain" description="RING-type" evidence="3">
    <location>
        <begin position="213"/>
        <end position="251"/>
    </location>
</feature>
<evidence type="ECO:0000259" key="3">
    <source>
        <dbReference type="PROSITE" id="PS50089"/>
    </source>
</evidence>
<dbReference type="VEuPathDB" id="TrichDB:TRFO_07974"/>
<keyword evidence="5" id="KW-1185">Reference proteome</keyword>